<dbReference type="InParanoid" id="C5KHP1"/>
<evidence type="ECO:0000313" key="2">
    <source>
        <dbReference type="EMBL" id="EER16103.1"/>
    </source>
</evidence>
<dbReference type="OrthoDB" id="113192at2759"/>
<dbReference type="GeneID" id="9061165"/>
<dbReference type="Proteomes" id="UP000007800">
    <property type="component" value="Unassembled WGS sequence"/>
</dbReference>
<evidence type="ECO:0000259" key="1">
    <source>
        <dbReference type="Pfam" id="PF13358"/>
    </source>
</evidence>
<protein>
    <recommendedName>
        <fullName evidence="1">Tc1-like transposase DDE domain-containing protein</fullName>
    </recommendedName>
</protein>
<dbReference type="Gene3D" id="3.30.420.10">
    <property type="entry name" value="Ribonuclease H-like superfamily/Ribonuclease H"/>
    <property type="match status" value="1"/>
</dbReference>
<dbReference type="InterPro" id="IPR038717">
    <property type="entry name" value="Tc1-like_DDE_dom"/>
</dbReference>
<proteinExistence type="predicted"/>
<dbReference type="EMBL" id="GG673069">
    <property type="protein sequence ID" value="EER16103.1"/>
    <property type="molecule type" value="Genomic_DNA"/>
</dbReference>
<name>C5KHP1_PERM5</name>
<dbReference type="PANTHER" id="PTHR46564:SF1">
    <property type="entry name" value="TRANSPOSASE"/>
    <property type="match status" value="1"/>
</dbReference>
<accession>C5KHP1</accession>
<evidence type="ECO:0000313" key="3">
    <source>
        <dbReference type="Proteomes" id="UP000007800"/>
    </source>
</evidence>
<feature type="domain" description="Tc1-like transposase DDE" evidence="1">
    <location>
        <begin position="146"/>
        <end position="277"/>
    </location>
</feature>
<keyword evidence="3" id="KW-1185">Reference proteome</keyword>
<sequence length="341" mass="38915">MPREYKTVEDSARKAIIMKAKEGGNGWISFAKELGVKRTTAYQIVKKNREEKGSWGGRREKTVKVTAELSRQVLEAVDENPSITLKSIRGKIGNALSTSTIDRILDGSLMTLKLVTPVPIDKNNAANIAKRRTYCQDYQAEVRKKVHIDESNYNLWTRRSYARSVVGERAKRKERTAKGRNLNILLAISDDGNVVHHEIHVGSVTDKFRDFMGRVSAALNGENAVIYMDNAPIHKKLANFQLVANNLEVRRFDSPYSPELNPCEGCFSVIKAYIKEKLSERDPMTDRQRAEEQHMYLYQYRENMLRGMCDDAMQELTTDKIRAMYRLSDTWVNKGSQGVAF</sequence>
<dbReference type="GO" id="GO:0003676">
    <property type="term" value="F:nucleic acid binding"/>
    <property type="evidence" value="ECO:0007669"/>
    <property type="project" value="InterPro"/>
</dbReference>
<dbReference type="RefSeq" id="XP_002784307.1">
    <property type="nucleotide sequence ID" value="XM_002784261.1"/>
</dbReference>
<gene>
    <name evidence="2" type="ORF">Pmar_PMAR003566</name>
</gene>
<organism evidence="3">
    <name type="scientific">Perkinsus marinus (strain ATCC 50983 / TXsc)</name>
    <dbReference type="NCBI Taxonomy" id="423536"/>
    <lineage>
        <taxon>Eukaryota</taxon>
        <taxon>Sar</taxon>
        <taxon>Alveolata</taxon>
        <taxon>Perkinsozoa</taxon>
        <taxon>Perkinsea</taxon>
        <taxon>Perkinsida</taxon>
        <taxon>Perkinsidae</taxon>
        <taxon>Perkinsus</taxon>
    </lineage>
</organism>
<dbReference type="SUPFAM" id="SSF46689">
    <property type="entry name" value="Homeodomain-like"/>
    <property type="match status" value="1"/>
</dbReference>
<reference evidence="2 3" key="1">
    <citation type="submission" date="2008-07" db="EMBL/GenBank/DDBJ databases">
        <authorList>
            <person name="El-Sayed N."/>
            <person name="Caler E."/>
            <person name="Inman J."/>
            <person name="Amedeo P."/>
            <person name="Hass B."/>
            <person name="Wortman J."/>
        </authorList>
    </citation>
    <scope>NUCLEOTIDE SEQUENCE [LARGE SCALE GENOMIC DNA]</scope>
    <source>
        <strain evidence="3">ATCC 50983 / TXsc</strain>
    </source>
</reference>
<dbReference type="InterPro" id="IPR036397">
    <property type="entry name" value="RNaseH_sf"/>
</dbReference>
<dbReference type="InterPro" id="IPR009057">
    <property type="entry name" value="Homeodomain-like_sf"/>
</dbReference>
<dbReference type="Pfam" id="PF13358">
    <property type="entry name" value="DDE_3"/>
    <property type="match status" value="1"/>
</dbReference>
<dbReference type="AlphaFoldDB" id="C5KHP1"/>
<dbReference type="OMA" id="ENAVIYM"/>
<dbReference type="PANTHER" id="PTHR46564">
    <property type="entry name" value="TRANSPOSASE"/>
    <property type="match status" value="1"/>
</dbReference>